<gene>
    <name evidence="1" type="ORF">FD754_020643</name>
</gene>
<protein>
    <submittedName>
        <fullName evidence="1">Uncharacterized protein</fullName>
    </submittedName>
</protein>
<keyword evidence="2" id="KW-1185">Reference proteome</keyword>
<sequence>MERLAPRRPGLVWQNSPKAAFVAETQKKNLFSSILKSNFHIGAHSTPVRLQQRYFQIRSHSQVWGARNRKWQPTPVFLPGESHGRRSLVGYSPWGHKESDTTERLHLQLIHTDVQQKPTQYCKTIFLQLKKRTA</sequence>
<dbReference type="Proteomes" id="UP000326458">
    <property type="component" value="Unassembled WGS sequence"/>
</dbReference>
<dbReference type="AlphaFoldDB" id="A0A5N3V3L0"/>
<name>A0A5N3V3L0_MUNMU</name>
<dbReference type="EMBL" id="VCEA01000003">
    <property type="protein sequence ID" value="KAB0343717.1"/>
    <property type="molecule type" value="Genomic_DNA"/>
</dbReference>
<evidence type="ECO:0000313" key="2">
    <source>
        <dbReference type="Proteomes" id="UP000326458"/>
    </source>
</evidence>
<reference evidence="1 2" key="1">
    <citation type="submission" date="2019-06" db="EMBL/GenBank/DDBJ databases">
        <title>Discovery of a novel chromosome fission-fusion reversal in muntjac.</title>
        <authorList>
            <person name="Mudd A.B."/>
            <person name="Bredeson J.V."/>
            <person name="Baum R."/>
            <person name="Hockemeyer D."/>
            <person name="Rokhsar D.S."/>
        </authorList>
    </citation>
    <scope>NUCLEOTIDE SEQUENCE [LARGE SCALE GENOMIC DNA]</scope>
    <source>
        <strain evidence="1">UTSW_UCB_Mm</strain>
        <tissue evidence="1">Fibroblast cell line</tissue>
    </source>
</reference>
<proteinExistence type="predicted"/>
<accession>A0A5N3V3L0</accession>
<evidence type="ECO:0000313" key="1">
    <source>
        <dbReference type="EMBL" id="KAB0343717.1"/>
    </source>
</evidence>
<comment type="caution">
    <text evidence="1">The sequence shown here is derived from an EMBL/GenBank/DDBJ whole genome shotgun (WGS) entry which is preliminary data.</text>
</comment>
<organism evidence="1 2">
    <name type="scientific">Muntiacus muntjak</name>
    <name type="common">Barking deer</name>
    <name type="synonym">Indian muntjac</name>
    <dbReference type="NCBI Taxonomy" id="9888"/>
    <lineage>
        <taxon>Eukaryota</taxon>
        <taxon>Metazoa</taxon>
        <taxon>Chordata</taxon>
        <taxon>Craniata</taxon>
        <taxon>Vertebrata</taxon>
        <taxon>Euteleostomi</taxon>
        <taxon>Mammalia</taxon>
        <taxon>Eutheria</taxon>
        <taxon>Laurasiatheria</taxon>
        <taxon>Artiodactyla</taxon>
        <taxon>Ruminantia</taxon>
        <taxon>Pecora</taxon>
        <taxon>Cervidae</taxon>
        <taxon>Muntiacinae</taxon>
        <taxon>Muntiacus</taxon>
    </lineage>
</organism>